<gene>
    <name evidence="2" type="ORF">PLEPLA_LOCUS46315</name>
</gene>
<name>A0A9N7W1V0_PLEPL</name>
<dbReference type="Proteomes" id="UP001153269">
    <property type="component" value="Unassembled WGS sequence"/>
</dbReference>
<keyword evidence="3" id="KW-1185">Reference proteome</keyword>
<protein>
    <submittedName>
        <fullName evidence="2">Uncharacterized protein</fullName>
    </submittedName>
</protein>
<dbReference type="AlphaFoldDB" id="A0A9N7W1V0"/>
<organism evidence="2 3">
    <name type="scientific">Pleuronectes platessa</name>
    <name type="common">European plaice</name>
    <dbReference type="NCBI Taxonomy" id="8262"/>
    <lineage>
        <taxon>Eukaryota</taxon>
        <taxon>Metazoa</taxon>
        <taxon>Chordata</taxon>
        <taxon>Craniata</taxon>
        <taxon>Vertebrata</taxon>
        <taxon>Euteleostomi</taxon>
        <taxon>Actinopterygii</taxon>
        <taxon>Neopterygii</taxon>
        <taxon>Teleostei</taxon>
        <taxon>Neoteleostei</taxon>
        <taxon>Acanthomorphata</taxon>
        <taxon>Carangaria</taxon>
        <taxon>Pleuronectiformes</taxon>
        <taxon>Pleuronectoidei</taxon>
        <taxon>Pleuronectidae</taxon>
        <taxon>Pleuronectes</taxon>
    </lineage>
</organism>
<evidence type="ECO:0000313" key="3">
    <source>
        <dbReference type="Proteomes" id="UP001153269"/>
    </source>
</evidence>
<dbReference type="EMBL" id="CADEAL010004391">
    <property type="protein sequence ID" value="CAB1458485.1"/>
    <property type="molecule type" value="Genomic_DNA"/>
</dbReference>
<reference evidence="2" key="1">
    <citation type="submission" date="2020-03" db="EMBL/GenBank/DDBJ databases">
        <authorList>
            <person name="Weist P."/>
        </authorList>
    </citation>
    <scope>NUCLEOTIDE SEQUENCE</scope>
</reference>
<comment type="caution">
    <text evidence="2">The sequence shown here is derived from an EMBL/GenBank/DDBJ whole genome shotgun (WGS) entry which is preliminary data.</text>
</comment>
<evidence type="ECO:0000313" key="2">
    <source>
        <dbReference type="EMBL" id="CAB1458485.1"/>
    </source>
</evidence>
<sequence>MAVCVTAAEEWRDERPEETVTGRATAPLSREQQRRLCVSAKLIQELVDVSLTGPDAPEPTSTASRRSARYW</sequence>
<accession>A0A9N7W1V0</accession>
<proteinExistence type="predicted"/>
<evidence type="ECO:0000256" key="1">
    <source>
        <dbReference type="SAM" id="MobiDB-lite"/>
    </source>
</evidence>
<feature type="region of interest" description="Disordered" evidence="1">
    <location>
        <begin position="51"/>
        <end position="71"/>
    </location>
</feature>